<dbReference type="Pfam" id="PF20434">
    <property type="entry name" value="BD-FAE"/>
    <property type="match status" value="1"/>
</dbReference>
<sequence>MKAIRMEYVKRGALSLLLAMFIVVAVTGSSIGQSLEGPVNSMIDTDQKTITVTEDIRYKEGDSEAWKLDLAMPANFGSELRPALVIVHGGGWKGGSKSVDVYQKMMVDYAQQGYVTININYRLLDEAEFPACIEDVKTAVRWLRAHADQYQIDPGRIGAYGHSAGAHLALMLAMAPESAGLEGEGWNEYSSMVNVAAAGSPPTELGRDTPMAKEEWWPIGYISGDHPPLFLIQGTEDPVVRPELTNDFVEKMKDVGADIKYMELEGAHGVAYNEQLDVTEPALEEFFAKHLNPGEQ</sequence>
<name>A0ABT3PJG6_9BACT</name>
<dbReference type="InterPro" id="IPR049492">
    <property type="entry name" value="BD-FAE-like_dom"/>
</dbReference>
<dbReference type="EMBL" id="JAGGJA010000002">
    <property type="protein sequence ID" value="MCW9706061.1"/>
    <property type="molecule type" value="Genomic_DNA"/>
</dbReference>
<dbReference type="PANTHER" id="PTHR48081:SF13">
    <property type="entry name" value="ALPHA_BETA HYDROLASE"/>
    <property type="match status" value="1"/>
</dbReference>
<dbReference type="InterPro" id="IPR029058">
    <property type="entry name" value="AB_hydrolase_fold"/>
</dbReference>
<reference evidence="3 4" key="1">
    <citation type="submission" date="2021-03" db="EMBL/GenBank/DDBJ databases">
        <title>Aliifodinibius sp. nov., a new bacterium isolated from saline soil.</title>
        <authorList>
            <person name="Galisteo C."/>
            <person name="De La Haba R."/>
            <person name="Sanchez-Porro C."/>
            <person name="Ventosa A."/>
        </authorList>
    </citation>
    <scope>NUCLEOTIDE SEQUENCE [LARGE SCALE GENOMIC DNA]</scope>
    <source>
        <strain evidence="3 4">1BSP15-2V2</strain>
    </source>
</reference>
<dbReference type="InterPro" id="IPR050300">
    <property type="entry name" value="GDXG_lipolytic_enzyme"/>
</dbReference>
<protein>
    <submittedName>
        <fullName evidence="3">Alpha/beta hydrolase</fullName>
    </submittedName>
</protein>
<dbReference type="PANTHER" id="PTHR48081">
    <property type="entry name" value="AB HYDROLASE SUPERFAMILY PROTEIN C4A8.06C"/>
    <property type="match status" value="1"/>
</dbReference>
<accession>A0ABT3PJG6</accession>
<dbReference type="SUPFAM" id="SSF53474">
    <property type="entry name" value="alpha/beta-Hydrolases"/>
    <property type="match status" value="1"/>
</dbReference>
<evidence type="ECO:0000313" key="3">
    <source>
        <dbReference type="EMBL" id="MCW9706061.1"/>
    </source>
</evidence>
<evidence type="ECO:0000259" key="2">
    <source>
        <dbReference type="Pfam" id="PF20434"/>
    </source>
</evidence>
<evidence type="ECO:0000313" key="4">
    <source>
        <dbReference type="Proteomes" id="UP001207918"/>
    </source>
</evidence>
<keyword evidence="1 3" id="KW-0378">Hydrolase</keyword>
<proteinExistence type="predicted"/>
<gene>
    <name evidence="3" type="ORF">J6I44_04320</name>
</gene>
<keyword evidence="4" id="KW-1185">Reference proteome</keyword>
<dbReference type="Gene3D" id="3.40.50.1820">
    <property type="entry name" value="alpha/beta hydrolase"/>
    <property type="match status" value="1"/>
</dbReference>
<feature type="domain" description="BD-FAE-like" evidence="2">
    <location>
        <begin position="68"/>
        <end position="197"/>
    </location>
</feature>
<comment type="caution">
    <text evidence="3">The sequence shown here is derived from an EMBL/GenBank/DDBJ whole genome shotgun (WGS) entry which is preliminary data.</text>
</comment>
<evidence type="ECO:0000256" key="1">
    <source>
        <dbReference type="ARBA" id="ARBA00022801"/>
    </source>
</evidence>
<dbReference type="Proteomes" id="UP001207918">
    <property type="component" value="Unassembled WGS sequence"/>
</dbReference>
<organism evidence="3 4">
    <name type="scientific">Fodinibius salsisoli</name>
    <dbReference type="NCBI Taxonomy" id="2820877"/>
    <lineage>
        <taxon>Bacteria</taxon>
        <taxon>Pseudomonadati</taxon>
        <taxon>Balneolota</taxon>
        <taxon>Balneolia</taxon>
        <taxon>Balneolales</taxon>
        <taxon>Balneolaceae</taxon>
        <taxon>Fodinibius</taxon>
    </lineage>
</organism>
<dbReference type="GO" id="GO:0016787">
    <property type="term" value="F:hydrolase activity"/>
    <property type="evidence" value="ECO:0007669"/>
    <property type="project" value="UniProtKB-KW"/>
</dbReference>
<dbReference type="RefSeq" id="WP_265764758.1">
    <property type="nucleotide sequence ID" value="NZ_JAGGJA010000002.1"/>
</dbReference>